<comment type="caution">
    <text evidence="2">The sequence shown here is derived from an EMBL/GenBank/DDBJ whole genome shotgun (WGS) entry which is preliminary data.</text>
</comment>
<dbReference type="OrthoDB" id="2400770at2759"/>
<keyword evidence="1" id="KW-0732">Signal</keyword>
<proteinExistence type="predicted"/>
<dbReference type="Proteomes" id="UP000789508">
    <property type="component" value="Unassembled WGS sequence"/>
</dbReference>
<protein>
    <submittedName>
        <fullName evidence="2">5648_t:CDS:1</fullName>
    </submittedName>
</protein>
<organism evidence="2 3">
    <name type="scientific">Ambispora leptoticha</name>
    <dbReference type="NCBI Taxonomy" id="144679"/>
    <lineage>
        <taxon>Eukaryota</taxon>
        <taxon>Fungi</taxon>
        <taxon>Fungi incertae sedis</taxon>
        <taxon>Mucoromycota</taxon>
        <taxon>Glomeromycotina</taxon>
        <taxon>Glomeromycetes</taxon>
        <taxon>Archaeosporales</taxon>
        <taxon>Ambisporaceae</taxon>
        <taxon>Ambispora</taxon>
    </lineage>
</organism>
<feature type="chain" id="PRO_5040480924" evidence="1">
    <location>
        <begin position="24"/>
        <end position="263"/>
    </location>
</feature>
<gene>
    <name evidence="2" type="ORF">ALEPTO_LOCUS9851</name>
</gene>
<accession>A0A9N9H380</accession>
<keyword evidence="3" id="KW-1185">Reference proteome</keyword>
<feature type="signal peptide" evidence="1">
    <location>
        <begin position="1"/>
        <end position="23"/>
    </location>
</feature>
<evidence type="ECO:0000313" key="3">
    <source>
        <dbReference type="Proteomes" id="UP000789508"/>
    </source>
</evidence>
<sequence length="263" mass="31362">MTQYKLFMLTLFTFFMIFNLTTAEKHHKHKDPLSFLTSSSNTDESSLKDLPQIWEVFEKVFEKIYNNKKNPFDTKYLQRGESHTVDIAVLPSKREYTITCERLKDRSYGQTYEITVEPHDKDEDERVYTLVFPFRGEFDADEGSNDDSSKLNSPSFVEKFGGKHYAKHHSENRKESIAEIFDHIFHDNHKLVSDDFEVESRRRREYEIAILPSYEKWRLVVKRKGKTQYGPLYKLTSSSEEVLEKHEITFIVPYDDDEYRRHE</sequence>
<evidence type="ECO:0000256" key="1">
    <source>
        <dbReference type="SAM" id="SignalP"/>
    </source>
</evidence>
<name>A0A9N9H380_9GLOM</name>
<dbReference type="AlphaFoldDB" id="A0A9N9H380"/>
<evidence type="ECO:0000313" key="2">
    <source>
        <dbReference type="EMBL" id="CAG8645529.1"/>
    </source>
</evidence>
<reference evidence="2" key="1">
    <citation type="submission" date="2021-06" db="EMBL/GenBank/DDBJ databases">
        <authorList>
            <person name="Kallberg Y."/>
            <person name="Tangrot J."/>
            <person name="Rosling A."/>
        </authorList>
    </citation>
    <scope>NUCLEOTIDE SEQUENCE</scope>
    <source>
        <strain evidence="2">FL130A</strain>
    </source>
</reference>
<dbReference type="EMBL" id="CAJVPS010008768">
    <property type="protein sequence ID" value="CAG8645529.1"/>
    <property type="molecule type" value="Genomic_DNA"/>
</dbReference>